<dbReference type="InterPro" id="IPR029058">
    <property type="entry name" value="AB_hydrolase_fold"/>
</dbReference>
<organism evidence="7 8">
    <name type="scientific">Thioflexithrix psekupsensis</name>
    <dbReference type="NCBI Taxonomy" id="1570016"/>
    <lineage>
        <taxon>Bacteria</taxon>
        <taxon>Pseudomonadati</taxon>
        <taxon>Pseudomonadota</taxon>
        <taxon>Gammaproteobacteria</taxon>
        <taxon>Thiotrichales</taxon>
        <taxon>Thioflexithrix</taxon>
    </lineage>
</organism>
<dbReference type="GO" id="GO:0005737">
    <property type="term" value="C:cytoplasm"/>
    <property type="evidence" value="ECO:0007669"/>
    <property type="project" value="UniProtKB-SubCell"/>
</dbReference>
<keyword evidence="4" id="KW-0012">Acyltransferase</keyword>
<dbReference type="PANTHER" id="PTHR36837">
    <property type="entry name" value="POLY(3-HYDROXYALKANOATE) POLYMERASE SUBUNIT PHAC"/>
    <property type="match status" value="1"/>
</dbReference>
<feature type="domain" description="Poly-beta-hydroxybutyrate polymerase N-terminal" evidence="6">
    <location>
        <begin position="110"/>
        <end position="283"/>
    </location>
</feature>
<dbReference type="RefSeq" id="WP_086488725.1">
    <property type="nucleotide sequence ID" value="NZ_MSLT01000018.1"/>
</dbReference>
<evidence type="ECO:0000313" key="8">
    <source>
        <dbReference type="Proteomes" id="UP000194798"/>
    </source>
</evidence>
<dbReference type="NCBIfam" id="TIGR01838">
    <property type="entry name" value="PHA_synth_I"/>
    <property type="match status" value="1"/>
</dbReference>
<keyword evidence="3" id="KW-0808">Transferase</keyword>
<evidence type="ECO:0000256" key="1">
    <source>
        <dbReference type="ARBA" id="ARBA00004496"/>
    </source>
</evidence>
<dbReference type="GO" id="GO:0016746">
    <property type="term" value="F:acyltransferase activity"/>
    <property type="evidence" value="ECO:0007669"/>
    <property type="project" value="UniProtKB-KW"/>
</dbReference>
<evidence type="ECO:0000256" key="4">
    <source>
        <dbReference type="ARBA" id="ARBA00023315"/>
    </source>
</evidence>
<proteinExistence type="predicted"/>
<dbReference type="Pfam" id="PF00561">
    <property type="entry name" value="Abhydrolase_1"/>
    <property type="match status" value="1"/>
</dbReference>
<reference evidence="7 8" key="1">
    <citation type="submission" date="2016-12" db="EMBL/GenBank/DDBJ databases">
        <title>Thioflexothrix psekupsii D3 genome sequencing and assembly.</title>
        <authorList>
            <person name="Fomenkov A."/>
            <person name="Vincze T."/>
            <person name="Grabovich M."/>
            <person name="Anton B.P."/>
            <person name="Dubinina G."/>
            <person name="Orlova M."/>
            <person name="Belousova E."/>
            <person name="Roberts R.J."/>
        </authorList>
    </citation>
    <scope>NUCLEOTIDE SEQUENCE [LARGE SCALE GENOMIC DNA]</scope>
    <source>
        <strain evidence="7">D3</strain>
    </source>
</reference>
<feature type="domain" description="AB hydrolase-1" evidence="5">
    <location>
        <begin position="318"/>
        <end position="527"/>
    </location>
</feature>
<dbReference type="Proteomes" id="UP000194798">
    <property type="component" value="Unassembled WGS sequence"/>
</dbReference>
<protein>
    <submittedName>
        <fullName evidence="7">Class I poly(R)-hydroxyalkanoic acid synthase</fullName>
    </submittedName>
</protein>
<evidence type="ECO:0000259" key="6">
    <source>
        <dbReference type="Pfam" id="PF07167"/>
    </source>
</evidence>
<dbReference type="InterPro" id="IPR010963">
    <property type="entry name" value="PHA_synth_I"/>
</dbReference>
<evidence type="ECO:0000313" key="7">
    <source>
        <dbReference type="EMBL" id="OUD13276.1"/>
    </source>
</evidence>
<evidence type="ECO:0000256" key="2">
    <source>
        <dbReference type="ARBA" id="ARBA00022490"/>
    </source>
</evidence>
<sequence length="606" mass="68745">MANTQPLVPELVDPQVLLTTLQDIFQTSHRVAQHLLSQQAEKMDRLTVETDPLNVQEAFVQLNQKLLANPSQLLQAGLVWWEEYFKLWENIWQRTLQQDVAPLFKPAKSDRRFSHEAWDNVPLFDFIKQFYLMNTLWIQEIVSSVEFEEQHAKNAKKVEFYTRQLLDALAPSNFVATNPEVLYVTIKSGGANLLSGLKNFLADLERGQGQLNIKMTDLAAFQPGKNIAVTAGKVIYQNELMQLIQYTPTTETVHQRPLLIVPPWINKYYILDLRENNSFIKWAVDQGHTVFVISWVNPDERLSDKGFENYLLEGPMAALDAIEWATGIKEVNAVGYCLGGTLLATTLAYMAAKQDQRIVSATFFTTLLDFTHSGELDIFIDDEQLSALEATMNEKGYLDGSKMATTFTLLRANDLIWSFHVNNYLMGKEASAFDLLYWNSDATRMPAKMHSFYLRNMYQKNLLKQPNGITLNGVGIDLSKVKTPAYFVSTQEDHIAPWEGTYQGTQLFDGPVKFVLGGSGHIAGIINPPNKNKYFYLTNPKTKSTKNPETWLKSAKKQEGSWWPDWAEWVREYAGESVPARQPGSAQLPPLEDAPGSYVQVRVIPS</sequence>
<dbReference type="InterPro" id="IPR000073">
    <property type="entry name" value="AB_hydrolase_1"/>
</dbReference>
<keyword evidence="2" id="KW-0963">Cytoplasm</keyword>
<evidence type="ECO:0000259" key="5">
    <source>
        <dbReference type="Pfam" id="PF00561"/>
    </source>
</evidence>
<dbReference type="GO" id="GO:0042619">
    <property type="term" value="P:poly-hydroxybutyrate biosynthetic process"/>
    <property type="evidence" value="ECO:0007669"/>
    <property type="project" value="InterPro"/>
</dbReference>
<comment type="caution">
    <text evidence="7">The sequence shown here is derived from an EMBL/GenBank/DDBJ whole genome shotgun (WGS) entry which is preliminary data.</text>
</comment>
<gene>
    <name evidence="7" type="ORF">TPSD3_11640</name>
</gene>
<evidence type="ECO:0000256" key="3">
    <source>
        <dbReference type="ARBA" id="ARBA00022679"/>
    </source>
</evidence>
<name>A0A251X6A5_9GAMM</name>
<dbReference type="InterPro" id="IPR051321">
    <property type="entry name" value="PHA/PHB_synthase"/>
</dbReference>
<dbReference type="Gene3D" id="3.40.50.1820">
    <property type="entry name" value="alpha/beta hydrolase"/>
    <property type="match status" value="1"/>
</dbReference>
<dbReference type="PANTHER" id="PTHR36837:SF5">
    <property type="entry name" value="POLY-3-HYDROXYBUTYRATE SYNTHASE"/>
    <property type="match status" value="1"/>
</dbReference>
<comment type="subcellular location">
    <subcellularLocation>
        <location evidence="1">Cytoplasm</location>
    </subcellularLocation>
</comment>
<keyword evidence="8" id="KW-1185">Reference proteome</keyword>
<dbReference type="InterPro" id="IPR010941">
    <property type="entry name" value="PhaC_N"/>
</dbReference>
<dbReference type="Pfam" id="PF07167">
    <property type="entry name" value="PhaC_N"/>
    <property type="match status" value="1"/>
</dbReference>
<dbReference type="AlphaFoldDB" id="A0A251X6A5"/>
<dbReference type="OrthoDB" id="7208816at2"/>
<dbReference type="SUPFAM" id="SSF53474">
    <property type="entry name" value="alpha/beta-Hydrolases"/>
    <property type="match status" value="1"/>
</dbReference>
<accession>A0A251X6A5</accession>
<dbReference type="EMBL" id="MSLT01000018">
    <property type="protein sequence ID" value="OUD13276.1"/>
    <property type="molecule type" value="Genomic_DNA"/>
</dbReference>